<dbReference type="Pfam" id="PF13523">
    <property type="entry name" value="Acetyltransf_8"/>
    <property type="match status" value="1"/>
</dbReference>
<evidence type="ECO:0000313" key="8">
    <source>
        <dbReference type="Proteomes" id="UP001519363"/>
    </source>
</evidence>
<dbReference type="SMART" id="SM01006">
    <property type="entry name" value="AlcB"/>
    <property type="match status" value="1"/>
</dbReference>
<dbReference type="SUPFAM" id="SSF55729">
    <property type="entry name" value="Acyl-CoA N-acyltransferases (Nat)"/>
    <property type="match status" value="1"/>
</dbReference>
<accession>A0ABS5AN72</accession>
<keyword evidence="8" id="KW-1185">Reference proteome</keyword>
<keyword evidence="4" id="KW-0046">Antibiotic resistance</keyword>
<dbReference type="Proteomes" id="UP001519363">
    <property type="component" value="Unassembled WGS sequence"/>
</dbReference>
<evidence type="ECO:0000256" key="5">
    <source>
        <dbReference type="ARBA" id="ARBA00031122"/>
    </source>
</evidence>
<dbReference type="InterPro" id="IPR019432">
    <property type="entry name" value="Acyltransferase_MbtK/IucB-like"/>
</dbReference>
<dbReference type="Gene3D" id="3.40.630.30">
    <property type="match status" value="1"/>
</dbReference>
<evidence type="ECO:0000256" key="2">
    <source>
        <dbReference type="ARBA" id="ARBA00005102"/>
    </source>
</evidence>
<protein>
    <recommendedName>
        <fullName evidence="3">Lysine N-acyltransferase MbtK</fullName>
    </recommendedName>
    <alternativeName>
        <fullName evidence="5">Mycobactin synthase protein K</fullName>
    </alternativeName>
</protein>
<evidence type="ECO:0000256" key="1">
    <source>
        <dbReference type="ARBA" id="ARBA00003818"/>
    </source>
</evidence>
<gene>
    <name evidence="7" type="ORF">JOF53_006709</name>
</gene>
<organism evidence="7 8">
    <name type="scientific">Crossiella equi</name>
    <dbReference type="NCBI Taxonomy" id="130796"/>
    <lineage>
        <taxon>Bacteria</taxon>
        <taxon>Bacillati</taxon>
        <taxon>Actinomycetota</taxon>
        <taxon>Actinomycetes</taxon>
        <taxon>Pseudonocardiales</taxon>
        <taxon>Pseudonocardiaceae</taxon>
        <taxon>Crossiella</taxon>
    </lineage>
</organism>
<comment type="pathway">
    <text evidence="2">Siderophore biosynthesis; mycobactin biosynthesis.</text>
</comment>
<dbReference type="PANTHER" id="PTHR31438">
    <property type="entry name" value="LYSINE N-ACYLTRANSFERASE C17G9.06C-RELATED"/>
    <property type="match status" value="1"/>
</dbReference>
<sequence>MLLQPGGPSQPGGLARELPCGRFSLRRLDPVADLDLLHTWMHDPAVAEFWEMAKPKPWLAGYLREQCENGWCSPCLGLLDGEPMSYWELYDPVGEGLARHYPARPGDVGLHLLLGPSSARGRGLGTPLLRTVTDWQLAQDERVHRVVAEPDVRNLASIRVFERAGYVRHGELDLPVKRAAFMIRETPGTD</sequence>
<proteinExistence type="predicted"/>
<evidence type="ECO:0000259" key="6">
    <source>
        <dbReference type="PROSITE" id="PS51186"/>
    </source>
</evidence>
<dbReference type="RefSeq" id="WP_209707489.1">
    <property type="nucleotide sequence ID" value="NZ_JAGIOO010000001.1"/>
</dbReference>
<dbReference type="EMBL" id="JAGIOO010000001">
    <property type="protein sequence ID" value="MBP2477837.1"/>
    <property type="molecule type" value="Genomic_DNA"/>
</dbReference>
<dbReference type="InterPro" id="IPR016181">
    <property type="entry name" value="Acyl_CoA_acyltransferase"/>
</dbReference>
<dbReference type="PROSITE" id="PS51186">
    <property type="entry name" value="GNAT"/>
    <property type="match status" value="1"/>
</dbReference>
<dbReference type="PANTHER" id="PTHR31438:SF1">
    <property type="entry name" value="LYSINE N-ACYLTRANSFERASE C17G9.06C-RELATED"/>
    <property type="match status" value="1"/>
</dbReference>
<evidence type="ECO:0000256" key="4">
    <source>
        <dbReference type="ARBA" id="ARBA00023251"/>
    </source>
</evidence>
<evidence type="ECO:0000313" key="7">
    <source>
        <dbReference type="EMBL" id="MBP2477837.1"/>
    </source>
</evidence>
<name>A0ABS5AN72_9PSEU</name>
<reference evidence="7 8" key="1">
    <citation type="submission" date="2021-03" db="EMBL/GenBank/DDBJ databases">
        <title>Sequencing the genomes of 1000 actinobacteria strains.</title>
        <authorList>
            <person name="Klenk H.-P."/>
        </authorList>
    </citation>
    <scope>NUCLEOTIDE SEQUENCE [LARGE SCALE GENOMIC DNA]</scope>
    <source>
        <strain evidence="7 8">DSM 44580</strain>
    </source>
</reference>
<dbReference type="InterPro" id="IPR000182">
    <property type="entry name" value="GNAT_dom"/>
</dbReference>
<comment type="function">
    <text evidence="1">Acyltransferase required for the direct transfer of medium- to long-chain fatty acyl moieties from a carrier protein (MbtL) on to the epsilon-amino group of lysine residue in the mycobactin core.</text>
</comment>
<feature type="domain" description="N-acetyltransferase" evidence="6">
    <location>
        <begin position="23"/>
        <end position="187"/>
    </location>
</feature>
<evidence type="ECO:0000256" key="3">
    <source>
        <dbReference type="ARBA" id="ARBA00020586"/>
    </source>
</evidence>
<comment type="caution">
    <text evidence="7">The sequence shown here is derived from an EMBL/GenBank/DDBJ whole genome shotgun (WGS) entry which is preliminary data.</text>
</comment>